<dbReference type="Pfam" id="PF02276">
    <property type="entry name" value="CytoC_RC"/>
    <property type="match status" value="1"/>
</dbReference>
<evidence type="ECO:0000256" key="2">
    <source>
        <dbReference type="ARBA" id="ARBA00015978"/>
    </source>
</evidence>
<dbReference type="InterPro" id="IPR036280">
    <property type="entry name" value="Multihaem_cyt_sf"/>
</dbReference>
<evidence type="ECO:0000256" key="1">
    <source>
        <dbReference type="ARBA" id="ARBA00003196"/>
    </source>
</evidence>
<accession>A0A6M1T6U8</accession>
<dbReference type="EMBL" id="JAALLT010000004">
    <property type="protein sequence ID" value="NGP77675.1"/>
    <property type="molecule type" value="Genomic_DNA"/>
</dbReference>
<evidence type="ECO:0000256" key="7">
    <source>
        <dbReference type="ARBA" id="ARBA00022982"/>
    </source>
</evidence>
<organism evidence="9 10">
    <name type="scientific">Halalkalibaculum roseum</name>
    <dbReference type="NCBI Taxonomy" id="2709311"/>
    <lineage>
        <taxon>Bacteria</taxon>
        <taxon>Pseudomonadati</taxon>
        <taxon>Balneolota</taxon>
        <taxon>Balneolia</taxon>
        <taxon>Balneolales</taxon>
        <taxon>Balneolaceae</taxon>
        <taxon>Halalkalibaculum</taxon>
    </lineage>
</organism>
<protein>
    <recommendedName>
        <fullName evidence="2">Photosynthetic reaction center cytochrome c subunit</fullName>
    </recommendedName>
</protein>
<sequence length="143" mass="16378">MTVYESQILTVPVLTPFDTTNFDQEKALKELREKIRGREQEAAGLVFDNIRSFERTTADRFLRIMEMGFGKSLGVRCTHCHNPGDWSSDEKPQKQIARDMMKMVGRINQELLPAINNLESERPIVNCTTCHRGQVKPALNINN</sequence>
<keyword evidence="5" id="KW-0349">Heme</keyword>
<evidence type="ECO:0000256" key="4">
    <source>
        <dbReference type="ARBA" id="ARBA00022531"/>
    </source>
</evidence>
<evidence type="ECO:0000313" key="10">
    <source>
        <dbReference type="Proteomes" id="UP000473278"/>
    </source>
</evidence>
<dbReference type="GO" id="GO:0005506">
    <property type="term" value="F:iron ion binding"/>
    <property type="evidence" value="ECO:0007669"/>
    <property type="project" value="InterPro"/>
</dbReference>
<keyword evidence="8" id="KW-0408">Iron</keyword>
<dbReference type="GO" id="GO:0020037">
    <property type="term" value="F:heme binding"/>
    <property type="evidence" value="ECO:0007669"/>
    <property type="project" value="InterPro"/>
</dbReference>
<gene>
    <name evidence="9" type="ORF">G3570_13590</name>
</gene>
<dbReference type="GO" id="GO:0019684">
    <property type="term" value="P:photosynthesis, light reaction"/>
    <property type="evidence" value="ECO:0007669"/>
    <property type="project" value="InterPro"/>
</dbReference>
<keyword evidence="7" id="KW-0249">Electron transport</keyword>
<dbReference type="Proteomes" id="UP000473278">
    <property type="component" value="Unassembled WGS sequence"/>
</dbReference>
<evidence type="ECO:0000313" key="9">
    <source>
        <dbReference type="EMBL" id="NGP77675.1"/>
    </source>
</evidence>
<evidence type="ECO:0000256" key="8">
    <source>
        <dbReference type="ARBA" id="ARBA00023004"/>
    </source>
</evidence>
<proteinExistence type="predicted"/>
<dbReference type="RefSeq" id="WP_165143278.1">
    <property type="nucleotide sequence ID" value="NZ_JAALLT010000004.1"/>
</dbReference>
<dbReference type="Gene3D" id="1.10.468.10">
    <property type="entry name" value="Photosynthetic Reaction Center, subunit C, domain 2"/>
    <property type="match status" value="1"/>
</dbReference>
<dbReference type="GO" id="GO:0009055">
    <property type="term" value="F:electron transfer activity"/>
    <property type="evidence" value="ECO:0007669"/>
    <property type="project" value="InterPro"/>
</dbReference>
<dbReference type="InterPro" id="IPR023119">
    <property type="entry name" value="Multihaem_cyt_PRC_cyt_su-like"/>
</dbReference>
<dbReference type="NCBIfam" id="NF033196">
    <property type="entry name" value="c_type_nonphoto"/>
    <property type="match status" value="1"/>
</dbReference>
<dbReference type="SUPFAM" id="SSF48695">
    <property type="entry name" value="Multiheme cytochromes"/>
    <property type="match status" value="1"/>
</dbReference>
<evidence type="ECO:0000256" key="6">
    <source>
        <dbReference type="ARBA" id="ARBA00022723"/>
    </source>
</evidence>
<evidence type="ECO:0000256" key="3">
    <source>
        <dbReference type="ARBA" id="ARBA00022448"/>
    </source>
</evidence>
<evidence type="ECO:0000256" key="5">
    <source>
        <dbReference type="ARBA" id="ARBA00022617"/>
    </source>
</evidence>
<comment type="function">
    <text evidence="1">The reaction center of purple bacteria contains a tightly bound cytochrome molecule which re-reduces the photo oxidized primary electron donor.</text>
</comment>
<dbReference type="AlphaFoldDB" id="A0A6M1T6U8"/>
<dbReference type="InterPro" id="IPR003158">
    <property type="entry name" value="Photosyn_RC_cyt_c-su"/>
</dbReference>
<keyword evidence="6" id="KW-0479">Metal-binding</keyword>
<keyword evidence="3" id="KW-0813">Transport</keyword>
<dbReference type="GO" id="GO:0030077">
    <property type="term" value="C:plasma membrane light-harvesting complex"/>
    <property type="evidence" value="ECO:0007669"/>
    <property type="project" value="InterPro"/>
</dbReference>
<keyword evidence="4" id="KW-0602">Photosynthesis</keyword>
<comment type="caution">
    <text evidence="9">The sequence shown here is derived from an EMBL/GenBank/DDBJ whole genome shotgun (WGS) entry which is preliminary data.</text>
</comment>
<reference evidence="9 10" key="1">
    <citation type="submission" date="2020-02" db="EMBL/GenBank/DDBJ databases">
        <title>Balneolaceae bacterium YR4-1, complete genome.</title>
        <authorList>
            <person name="Li Y."/>
            <person name="Wu S."/>
        </authorList>
    </citation>
    <scope>NUCLEOTIDE SEQUENCE [LARGE SCALE GENOMIC DNA]</scope>
    <source>
        <strain evidence="9 10">YR4-1</strain>
    </source>
</reference>
<name>A0A6M1T6U8_9BACT</name>
<keyword evidence="10" id="KW-1185">Reference proteome</keyword>